<gene>
    <name evidence="7" type="ORF">GRI43_08430</name>
</gene>
<comment type="caution">
    <text evidence="7">The sequence shown here is derived from an EMBL/GenBank/DDBJ whole genome shotgun (WGS) entry which is preliminary data.</text>
</comment>
<reference evidence="7 8" key="1">
    <citation type="submission" date="2019-12" db="EMBL/GenBank/DDBJ databases">
        <title>Genomic-based taxomic classification of the family Erythrobacteraceae.</title>
        <authorList>
            <person name="Xu L."/>
        </authorList>
    </citation>
    <scope>NUCLEOTIDE SEQUENCE [LARGE SCALE GENOMIC DNA]</scope>
    <source>
        <strain evidence="7 8">SW-109</strain>
    </source>
</reference>
<protein>
    <submittedName>
        <fullName evidence="7">Outer membrane beta-barrel protein</fullName>
    </submittedName>
</protein>
<evidence type="ECO:0000256" key="2">
    <source>
        <dbReference type="ARBA" id="ARBA00022729"/>
    </source>
</evidence>
<evidence type="ECO:0000256" key="1">
    <source>
        <dbReference type="ARBA" id="ARBA00004370"/>
    </source>
</evidence>
<keyword evidence="3" id="KW-0472">Membrane</keyword>
<sequence length="808" mass="86985">MLSSAACASSGALAQTEIQSQESEPVVEQVAEAEASDAKVSFSADLDGAVGYADNIFATQNSRIDDLVAVIRPRINLSAQDSAYRVAASARGLIGRYEENTSENYEDWELTLDGRLKLSDRATIVGGGSYQWDHENRSSPDDVNGTEPTQFERAYGFAGLLLDTDDLSIRLAATVADLDFDDVPSISGTINNDDRDRVRYELGGRFGYQASPDTQPFLQIAYDERDYSARLDDFGFARSSSGYTATAGIRHRFSPRLSGEIFAGIMEQNFDDPSLENVSTVDFGALLNWSDPRGVSANLRIDRTVEETTLPGSSAYILSTARLSLQAANTARFSAGFGISGSHLDYVGVSRSEFILSSEIWSRFWLSPRIYIGADYDFAERTSNRAGFDFHENRFFLRLGAQTGARKGFAEGQGFNLSSGNAPAGAYGALLLGHSTIVTALDGPRGRDGANTADFGNDGASLSAIGGYGVVSGQFYLGLEVEGTLDGADWQHIASRDFAVSKRHSFGGNARLGIVTPHSDLLYTRFGLRWTKVRTDYSHANSSITISDTMLGPGLGVGMEAGAGRRGFLRAEYGFQSYGDTDIPTGDGGFDNFSSKESQFRVGIGFQTGEQQKTDLPPHNFAGPYIGVQVGHGSLISENSGIRSGGTPIVIDRASGGPLAGLVAGLSARAGRLIFGGELEADISNIDWNIEREPTGRIYSTEHELSFGAAARVGFQLGKAAHVYGRLGFARTRFETDYATQAASVREINWETGLRAGGGIELGIAARTSLRFDYTHTDYGGFDVEIDAASDGFENSENLFRIGVLFRL</sequence>
<dbReference type="EMBL" id="WTYP01000001">
    <property type="protein sequence ID" value="MXP47417.1"/>
    <property type="molecule type" value="Genomic_DNA"/>
</dbReference>
<evidence type="ECO:0000256" key="5">
    <source>
        <dbReference type="SAM" id="MobiDB-lite"/>
    </source>
</evidence>
<dbReference type="SUPFAM" id="SSF56925">
    <property type="entry name" value="OMPA-like"/>
    <property type="match status" value="2"/>
</dbReference>
<evidence type="ECO:0000313" key="7">
    <source>
        <dbReference type="EMBL" id="MXP47417.1"/>
    </source>
</evidence>
<evidence type="ECO:0000313" key="8">
    <source>
        <dbReference type="Proteomes" id="UP000471435"/>
    </source>
</evidence>
<dbReference type="Pfam" id="PF13505">
    <property type="entry name" value="OMP_b-brl"/>
    <property type="match status" value="1"/>
</dbReference>
<evidence type="ECO:0000256" key="4">
    <source>
        <dbReference type="ARBA" id="ARBA00038306"/>
    </source>
</evidence>
<dbReference type="Proteomes" id="UP000471435">
    <property type="component" value="Unassembled WGS sequence"/>
</dbReference>
<accession>A0A6I4UZS0</accession>
<comment type="subcellular location">
    <subcellularLocation>
        <location evidence="1">Membrane</location>
    </subcellularLocation>
</comment>
<dbReference type="PANTHER" id="PTHR34001:SF3">
    <property type="entry name" value="BLL7405 PROTEIN"/>
    <property type="match status" value="1"/>
</dbReference>
<dbReference type="InterPro" id="IPR011250">
    <property type="entry name" value="OMP/PagP_B-barrel"/>
</dbReference>
<name>A0A6I4UZS0_9SPHN</name>
<feature type="domain" description="Outer membrane protein beta-barrel" evidence="6">
    <location>
        <begin position="620"/>
        <end position="789"/>
    </location>
</feature>
<dbReference type="PANTHER" id="PTHR34001">
    <property type="entry name" value="BLL7405 PROTEIN"/>
    <property type="match status" value="1"/>
</dbReference>
<evidence type="ECO:0000256" key="3">
    <source>
        <dbReference type="ARBA" id="ARBA00023136"/>
    </source>
</evidence>
<dbReference type="InterPro" id="IPR018759">
    <property type="entry name" value="BBP2_2"/>
</dbReference>
<evidence type="ECO:0000259" key="6">
    <source>
        <dbReference type="Pfam" id="PF13505"/>
    </source>
</evidence>
<dbReference type="AlphaFoldDB" id="A0A6I4UZS0"/>
<keyword evidence="2" id="KW-0732">Signal</keyword>
<dbReference type="GO" id="GO:0016020">
    <property type="term" value="C:membrane"/>
    <property type="evidence" value="ECO:0007669"/>
    <property type="project" value="UniProtKB-SubCell"/>
</dbReference>
<dbReference type="InterPro" id="IPR027385">
    <property type="entry name" value="Beta-barrel_OMP"/>
</dbReference>
<proteinExistence type="inferred from homology"/>
<dbReference type="InterPro" id="IPR051692">
    <property type="entry name" value="OMP-like"/>
</dbReference>
<organism evidence="7 8">
    <name type="scientific">Pontixanthobacter luteolus</name>
    <dbReference type="NCBI Taxonomy" id="295089"/>
    <lineage>
        <taxon>Bacteria</taxon>
        <taxon>Pseudomonadati</taxon>
        <taxon>Pseudomonadota</taxon>
        <taxon>Alphaproteobacteria</taxon>
        <taxon>Sphingomonadales</taxon>
        <taxon>Erythrobacteraceae</taxon>
        <taxon>Pontixanthobacter</taxon>
    </lineage>
</organism>
<feature type="region of interest" description="Disordered" evidence="5">
    <location>
        <begin position="1"/>
        <end position="22"/>
    </location>
</feature>
<keyword evidence="8" id="KW-1185">Reference proteome</keyword>
<dbReference type="Gene3D" id="2.40.160.20">
    <property type="match status" value="2"/>
</dbReference>
<comment type="similarity">
    <text evidence="4">Belongs to the Omp25/RopB family.</text>
</comment>
<dbReference type="Pfam" id="PF10082">
    <property type="entry name" value="BBP2_2"/>
    <property type="match status" value="1"/>
</dbReference>